<dbReference type="InterPro" id="IPR057135">
    <property type="entry name" value="At4g27190-like_LRR"/>
</dbReference>
<dbReference type="SUPFAM" id="SSF52540">
    <property type="entry name" value="P-loop containing nucleoside triphosphate hydrolases"/>
    <property type="match status" value="1"/>
</dbReference>
<evidence type="ECO:0000256" key="7">
    <source>
        <dbReference type="SAM" id="MobiDB-lite"/>
    </source>
</evidence>
<dbReference type="SMART" id="SM00369">
    <property type="entry name" value="LRR_TYP"/>
    <property type="match status" value="2"/>
</dbReference>
<feature type="region of interest" description="Disordered" evidence="7">
    <location>
        <begin position="1029"/>
        <end position="1059"/>
    </location>
</feature>
<evidence type="ECO:0000256" key="2">
    <source>
        <dbReference type="ARBA" id="ARBA00022614"/>
    </source>
</evidence>
<reference evidence="11 12" key="1">
    <citation type="journal article" date="2023" name="Hortic Res">
        <title>The complete reference genome for grapevine (Vitis vinifera L.) genetics and breeding.</title>
        <authorList>
            <person name="Shi X."/>
            <person name="Cao S."/>
            <person name="Wang X."/>
            <person name="Huang S."/>
            <person name="Wang Y."/>
            <person name="Liu Z."/>
            <person name="Liu W."/>
            <person name="Leng X."/>
            <person name="Peng Y."/>
            <person name="Wang N."/>
            <person name="Wang Y."/>
            <person name="Ma Z."/>
            <person name="Xu X."/>
            <person name="Zhang F."/>
            <person name="Xue H."/>
            <person name="Zhong H."/>
            <person name="Wang Y."/>
            <person name="Zhang K."/>
            <person name="Velt A."/>
            <person name="Avia K."/>
            <person name="Holtgrawe D."/>
            <person name="Grimplet J."/>
            <person name="Matus J.T."/>
            <person name="Ware D."/>
            <person name="Wu X."/>
            <person name="Wang H."/>
            <person name="Liu C."/>
            <person name="Fang Y."/>
            <person name="Rustenholz C."/>
            <person name="Cheng Z."/>
            <person name="Xiao H."/>
            <person name="Zhou Y."/>
        </authorList>
    </citation>
    <scope>NUCLEOTIDE SEQUENCE [LARGE SCALE GENOMIC DNA]</scope>
    <source>
        <strain evidence="12">cv. Pinot noir / PN40024</strain>
        <tissue evidence="11">Leaf</tissue>
    </source>
</reference>
<dbReference type="InterPro" id="IPR002182">
    <property type="entry name" value="NB-ARC"/>
</dbReference>
<feature type="compositionally biased region" description="Basic and acidic residues" evidence="7">
    <location>
        <begin position="1"/>
        <end position="16"/>
    </location>
</feature>
<dbReference type="Pfam" id="PF00931">
    <property type="entry name" value="NB-ARC"/>
    <property type="match status" value="1"/>
</dbReference>
<dbReference type="Pfam" id="PF23247">
    <property type="entry name" value="LRR_RPS2"/>
    <property type="match status" value="1"/>
</dbReference>
<comment type="similarity">
    <text evidence="1">Belongs to the disease resistance NB-LRR family.</text>
</comment>
<feature type="compositionally biased region" description="Polar residues" evidence="7">
    <location>
        <begin position="17"/>
        <end position="34"/>
    </location>
</feature>
<dbReference type="PANTHER" id="PTHR33463">
    <property type="entry name" value="NB-ARC DOMAIN-CONTAINING PROTEIN-RELATED"/>
    <property type="match status" value="1"/>
</dbReference>
<dbReference type="InterPro" id="IPR050905">
    <property type="entry name" value="Plant_NBS-LRR"/>
</dbReference>
<dbReference type="Gene3D" id="3.80.10.10">
    <property type="entry name" value="Ribonuclease Inhibitor"/>
    <property type="match status" value="2"/>
</dbReference>
<sequence length="1059" mass="121687">MDPKRRKTQDFADKADSTATDTGNSGIAESQATDSKAEPVELNAETRKSHYPKLMENRKSTLNGFREHHGLPRRQREQGRLGQQWWSIYHPLKKLKELNRKKDIVCLILSYPPMNSANKERHKNWVRDVLKINHKLREMETFSSQQKTSFSELSSEITTLLDHSLDDIEAYVPPMIIEKMCEKTLQVTEPDEKLRNLAVNFATRQILEEIENPEVRRIRISERDGIRVTSAVKDLPQIRKRFNIIIQVDASSYPNIKGIEENIATQLGFSLDIWVLNSILKNTSFLIFLDDLYERIDLYEVGRKWWNSKNIQKIVCSTGSHEVHQRMAVDRQIRLEDHLLSWELFCLNVGKIVHSSSFQHRAIDVVQKCSGHLLAVALMARALKMVFDVSIWEHASYILSLSHRSQSKDTVLYNALAFILGRSGSADKCVNYCAFYMEREGVDKVDLIQEWIRHALISTFDEGEKIVHDLVSAFLLESFQNGYFVQMRDEIREVLVNSQFLLQGGKGLTKAPKDEAWEEASEIHLMNNKFSELPKSPNCPQLCALFLQKNPSLRVIPPLFFQHMPILQILDLSHTKIRSLPQSLYGLAQLQRLFLRGCKLFMELPPEVGKLSNLKVLDLEGTEIVRLPVDVGKLTNLTCLKMSFCGDNDNRKDNQYSNRIIPQGVMPNLFHLKELIIDVNPNDKRWNANVEEIVEEVCNLDRLEALQLYFPEVLLLNNLMDGSSINLPGMRFRFTVGSHLKPIISRLPLEAIAKFEEEERCLKYVNGKGVPTKIEEVLELTTALFLDRHSTATSLSEFGIENMRNLKVCVLGECDEIQTITDADEDDDGGVVLKSLEYLNLYYMKNLRSIWKGPLGWCSLSRLKSLVLHTCPQLTTIFTWNETFYLTNLEELVVEDCPKIESIVVTHDPTGTKPMLWTNYLFSKLKKISLHYMPKLVSISNGLRISPILEWMSFYDCPSLKTLSPEEVHSNELKVIIGGAEWWRELKWNKSEWLQPPNLDAIFHPIEKDTYFVTRLAEINDQLQARMQETELSQQSVPGDSLKAPAVQDGTSSKQKQFA</sequence>
<keyword evidence="6" id="KW-0067">ATP-binding</keyword>
<dbReference type="InterPro" id="IPR042197">
    <property type="entry name" value="Apaf_helical"/>
</dbReference>
<evidence type="ECO:0000256" key="6">
    <source>
        <dbReference type="ARBA" id="ARBA00022840"/>
    </source>
</evidence>
<keyword evidence="12" id="KW-1185">Reference proteome</keyword>
<evidence type="ECO:0000256" key="3">
    <source>
        <dbReference type="ARBA" id="ARBA00022737"/>
    </source>
</evidence>
<feature type="domain" description="NB-ARC" evidence="8">
    <location>
        <begin position="229"/>
        <end position="350"/>
    </location>
</feature>
<dbReference type="PANTHER" id="PTHR33463:SF179">
    <property type="entry name" value="NB-ARC DOMAIN-CONTAINING PROTEIN"/>
    <property type="match status" value="1"/>
</dbReference>
<dbReference type="Pfam" id="PF13855">
    <property type="entry name" value="LRR_8"/>
    <property type="match status" value="1"/>
</dbReference>
<feature type="compositionally biased region" description="Basic and acidic residues" evidence="7">
    <location>
        <begin position="35"/>
        <end position="51"/>
    </location>
</feature>
<gene>
    <name evidence="11" type="ORF">VitviT2T_018859</name>
</gene>
<dbReference type="InterPro" id="IPR055414">
    <property type="entry name" value="LRR_R13L4/SHOC2-like"/>
</dbReference>
<dbReference type="Gene3D" id="1.10.8.430">
    <property type="entry name" value="Helical domain of apoptotic protease-activating factors"/>
    <property type="match status" value="1"/>
</dbReference>
<protein>
    <recommendedName>
        <fullName evidence="13">Disease resistance protein</fullName>
    </recommendedName>
</protein>
<keyword evidence="5" id="KW-0611">Plant defense</keyword>
<feature type="compositionally biased region" description="Polar residues" evidence="7">
    <location>
        <begin position="1029"/>
        <end position="1038"/>
    </location>
</feature>
<evidence type="ECO:0000259" key="10">
    <source>
        <dbReference type="Pfam" id="PF23598"/>
    </source>
</evidence>
<dbReference type="InterPro" id="IPR001611">
    <property type="entry name" value="Leu-rich_rpt"/>
</dbReference>
<feature type="compositionally biased region" description="Polar residues" evidence="7">
    <location>
        <begin position="1049"/>
        <end position="1059"/>
    </location>
</feature>
<keyword evidence="2" id="KW-0433">Leucine-rich repeat</keyword>
<evidence type="ECO:0000259" key="9">
    <source>
        <dbReference type="Pfam" id="PF23247"/>
    </source>
</evidence>
<dbReference type="SUPFAM" id="SSF52058">
    <property type="entry name" value="L domain-like"/>
    <property type="match status" value="1"/>
</dbReference>
<dbReference type="InterPro" id="IPR027417">
    <property type="entry name" value="P-loop_NTPase"/>
</dbReference>
<feature type="domain" description="Disease resistance protein At4g27190-like leucine-rich repeats" evidence="9">
    <location>
        <begin position="802"/>
        <end position="897"/>
    </location>
</feature>
<dbReference type="Pfam" id="PF23598">
    <property type="entry name" value="LRR_14"/>
    <property type="match status" value="1"/>
</dbReference>
<evidence type="ECO:0008006" key="13">
    <source>
        <dbReference type="Google" id="ProtNLM"/>
    </source>
</evidence>
<evidence type="ECO:0000259" key="8">
    <source>
        <dbReference type="Pfam" id="PF00931"/>
    </source>
</evidence>
<dbReference type="EMBL" id="CP126659">
    <property type="protein sequence ID" value="WKA00514.1"/>
    <property type="molecule type" value="Genomic_DNA"/>
</dbReference>
<evidence type="ECO:0000256" key="1">
    <source>
        <dbReference type="ARBA" id="ARBA00008894"/>
    </source>
</evidence>
<evidence type="ECO:0000256" key="5">
    <source>
        <dbReference type="ARBA" id="ARBA00022821"/>
    </source>
</evidence>
<proteinExistence type="inferred from homology"/>
<dbReference type="InterPro" id="IPR003591">
    <property type="entry name" value="Leu-rich_rpt_typical-subtyp"/>
</dbReference>
<keyword evidence="3" id="KW-0677">Repeat</keyword>
<dbReference type="InterPro" id="IPR032675">
    <property type="entry name" value="LRR_dom_sf"/>
</dbReference>
<feature type="region of interest" description="Disordered" evidence="7">
    <location>
        <begin position="1"/>
        <end position="51"/>
    </location>
</feature>
<evidence type="ECO:0000313" key="11">
    <source>
        <dbReference type="EMBL" id="WKA00514.1"/>
    </source>
</evidence>
<organism evidence="11 12">
    <name type="scientific">Vitis vinifera</name>
    <name type="common">Grape</name>
    <dbReference type="NCBI Taxonomy" id="29760"/>
    <lineage>
        <taxon>Eukaryota</taxon>
        <taxon>Viridiplantae</taxon>
        <taxon>Streptophyta</taxon>
        <taxon>Embryophyta</taxon>
        <taxon>Tracheophyta</taxon>
        <taxon>Spermatophyta</taxon>
        <taxon>Magnoliopsida</taxon>
        <taxon>eudicotyledons</taxon>
        <taxon>Gunneridae</taxon>
        <taxon>Pentapetalae</taxon>
        <taxon>rosids</taxon>
        <taxon>Vitales</taxon>
        <taxon>Vitaceae</taxon>
        <taxon>Viteae</taxon>
        <taxon>Vitis</taxon>
    </lineage>
</organism>
<name>A0ABY9CYR6_VITVI</name>
<evidence type="ECO:0000313" key="12">
    <source>
        <dbReference type="Proteomes" id="UP001227230"/>
    </source>
</evidence>
<accession>A0ABY9CYR6</accession>
<evidence type="ECO:0000256" key="4">
    <source>
        <dbReference type="ARBA" id="ARBA00022741"/>
    </source>
</evidence>
<feature type="domain" description="Disease resistance R13L4/SHOC-2-like LRR" evidence="10">
    <location>
        <begin position="602"/>
        <end position="712"/>
    </location>
</feature>
<keyword evidence="4" id="KW-0547">Nucleotide-binding</keyword>
<dbReference type="Proteomes" id="UP001227230">
    <property type="component" value="Chromosome 12"/>
</dbReference>